<proteinExistence type="predicted"/>
<comment type="caution">
    <text evidence="2">The sequence shown here is derived from an EMBL/GenBank/DDBJ whole genome shotgun (WGS) entry which is preliminary data.</text>
</comment>
<evidence type="ECO:0000313" key="2">
    <source>
        <dbReference type="EMBL" id="MPC95564.1"/>
    </source>
</evidence>
<evidence type="ECO:0000256" key="1">
    <source>
        <dbReference type="SAM" id="MobiDB-lite"/>
    </source>
</evidence>
<organism evidence="2 3">
    <name type="scientific">Portunus trituberculatus</name>
    <name type="common">Swimming crab</name>
    <name type="synonym">Neptunus trituberculatus</name>
    <dbReference type="NCBI Taxonomy" id="210409"/>
    <lineage>
        <taxon>Eukaryota</taxon>
        <taxon>Metazoa</taxon>
        <taxon>Ecdysozoa</taxon>
        <taxon>Arthropoda</taxon>
        <taxon>Crustacea</taxon>
        <taxon>Multicrustacea</taxon>
        <taxon>Malacostraca</taxon>
        <taxon>Eumalacostraca</taxon>
        <taxon>Eucarida</taxon>
        <taxon>Decapoda</taxon>
        <taxon>Pleocyemata</taxon>
        <taxon>Brachyura</taxon>
        <taxon>Eubrachyura</taxon>
        <taxon>Portunoidea</taxon>
        <taxon>Portunidae</taxon>
        <taxon>Portuninae</taxon>
        <taxon>Portunus</taxon>
    </lineage>
</organism>
<evidence type="ECO:0000313" key="3">
    <source>
        <dbReference type="Proteomes" id="UP000324222"/>
    </source>
</evidence>
<feature type="region of interest" description="Disordered" evidence="1">
    <location>
        <begin position="1"/>
        <end position="23"/>
    </location>
</feature>
<gene>
    <name evidence="2" type="ORF">E2C01_090782</name>
</gene>
<name>A0A5B7JTB0_PORTR</name>
<dbReference type="EMBL" id="VSRR010102725">
    <property type="protein sequence ID" value="MPC95564.1"/>
    <property type="molecule type" value="Genomic_DNA"/>
</dbReference>
<dbReference type="AlphaFoldDB" id="A0A5B7JTB0"/>
<sequence length="68" mass="7667">MAQDRGRDVDPRRSKGFHFKEPRGYAPGSLKGQALWLEIQQLKAKGAIEEEPPTPGFYSYMFVVPKAS</sequence>
<reference evidence="2 3" key="1">
    <citation type="submission" date="2019-05" db="EMBL/GenBank/DDBJ databases">
        <title>Another draft genome of Portunus trituberculatus and its Hox gene families provides insights of decapod evolution.</title>
        <authorList>
            <person name="Jeong J.-H."/>
            <person name="Song I."/>
            <person name="Kim S."/>
            <person name="Choi T."/>
            <person name="Kim D."/>
            <person name="Ryu S."/>
            <person name="Kim W."/>
        </authorList>
    </citation>
    <scope>NUCLEOTIDE SEQUENCE [LARGE SCALE GENOMIC DNA]</scope>
    <source>
        <tissue evidence="2">Muscle</tissue>
    </source>
</reference>
<dbReference type="Proteomes" id="UP000324222">
    <property type="component" value="Unassembled WGS sequence"/>
</dbReference>
<keyword evidence="3" id="KW-1185">Reference proteome</keyword>
<protein>
    <submittedName>
        <fullName evidence="2">Uncharacterized protein</fullName>
    </submittedName>
</protein>
<accession>A0A5B7JTB0</accession>